<organism evidence="1 3">
    <name type="scientific">Nosema bombycis (strain CQ1 / CVCC 102059)</name>
    <name type="common">Microsporidian parasite</name>
    <name type="synonym">Pebrine of silkworm</name>
    <dbReference type="NCBI Taxonomy" id="578461"/>
    <lineage>
        <taxon>Eukaryota</taxon>
        <taxon>Fungi</taxon>
        <taxon>Fungi incertae sedis</taxon>
        <taxon>Microsporidia</taxon>
        <taxon>Nosematidae</taxon>
        <taxon>Nosema</taxon>
    </lineage>
</organism>
<dbReference type="OrthoDB" id="2186451at2759"/>
<dbReference type="OMA" id="KNPRTWS"/>
<protein>
    <submittedName>
        <fullName evidence="1">Uncharacterized protein</fullName>
    </submittedName>
</protein>
<proteinExistence type="predicted"/>
<dbReference type="EMBL" id="KB908954">
    <property type="protein sequence ID" value="EOB13972.1"/>
    <property type="molecule type" value="Genomic_DNA"/>
</dbReference>
<dbReference type="EMBL" id="KB909288">
    <property type="protein sequence ID" value="EOB12685.1"/>
    <property type="molecule type" value="Genomic_DNA"/>
</dbReference>
<evidence type="ECO:0000313" key="2">
    <source>
        <dbReference type="EMBL" id="EOB13972.1"/>
    </source>
</evidence>
<dbReference type="VEuPathDB" id="MicrosporidiaDB:NBO_46g0007"/>
<sequence>MLENRKTWCTKKYLKKVRSTEILLRRKSIEPIKKTKSIREQKKIKLTPKKISTPKRIINIVSPGMYTEIKSNKSKTKYSSVRRIDFC</sequence>
<dbReference type="VEuPathDB" id="MicrosporidiaDB:NBO_380g0001"/>
<gene>
    <name evidence="1" type="ORF">NBO_380g0001</name>
    <name evidence="2" type="ORF">NBO_46g0007</name>
</gene>
<evidence type="ECO:0000313" key="1">
    <source>
        <dbReference type="EMBL" id="EOB12685.1"/>
    </source>
</evidence>
<name>R0MEX2_NOSB1</name>
<keyword evidence="3" id="KW-1185">Reference proteome</keyword>
<dbReference type="AlphaFoldDB" id="R0MEX2"/>
<dbReference type="Proteomes" id="UP000016927">
    <property type="component" value="Unassembled WGS sequence"/>
</dbReference>
<dbReference type="HOGENOM" id="CLU_190875_0_0_1"/>
<reference evidence="1 3" key="1">
    <citation type="journal article" date="2013" name="BMC Genomics">
        <title>Comparative genomics of parasitic silkworm microsporidia reveal an association between genome expansion and host adaptation.</title>
        <authorList>
            <person name="Pan G."/>
            <person name="Xu J."/>
            <person name="Li T."/>
            <person name="Xia Q."/>
            <person name="Liu S.L."/>
            <person name="Zhang G."/>
            <person name="Li S."/>
            <person name="Li C."/>
            <person name="Liu H."/>
            <person name="Yang L."/>
            <person name="Liu T."/>
            <person name="Zhang X."/>
            <person name="Wu Z."/>
            <person name="Fan W."/>
            <person name="Dang X."/>
            <person name="Xiang H."/>
            <person name="Tao M."/>
            <person name="Li Y."/>
            <person name="Hu J."/>
            <person name="Li Z."/>
            <person name="Lin L."/>
            <person name="Luo J."/>
            <person name="Geng L."/>
            <person name="Wang L."/>
            <person name="Long M."/>
            <person name="Wan Y."/>
            <person name="He N."/>
            <person name="Zhang Z."/>
            <person name="Lu C."/>
            <person name="Keeling P.J."/>
            <person name="Wang J."/>
            <person name="Xiang Z."/>
            <person name="Zhou Z."/>
        </authorList>
    </citation>
    <scope>NUCLEOTIDE SEQUENCE [LARGE SCALE GENOMIC DNA]</scope>
    <source>
        <strain evidence="1">CQ1</strain>
        <strain evidence="3">CQ1 / CVCC 102059</strain>
    </source>
</reference>
<evidence type="ECO:0000313" key="3">
    <source>
        <dbReference type="Proteomes" id="UP000016927"/>
    </source>
</evidence>
<accession>R0MEX2</accession>